<sequence>MEHHSRRWIYQEGTLVSGSNGTILLSSYSLREIVPERDPIPMIDLLDSEIVDGLVAQGVKFRVSVEEDPSKAESNPGMVPKAEGVALLDTEGMSTFIAGGSPSPLNDIHDTLKYEDALRITFAAFRLRRIAKDWWRRASEARALKDQPWTWNDF</sequence>
<comment type="caution">
    <text evidence="1">The sequence shown here is derived from an EMBL/GenBank/DDBJ whole genome shotgun (WGS) entry which is preliminary data.</text>
</comment>
<keyword evidence="2" id="KW-1185">Reference proteome</keyword>
<protein>
    <submittedName>
        <fullName evidence="1">Uncharacterized protein</fullName>
    </submittedName>
</protein>
<dbReference type="Proteomes" id="UP001060085">
    <property type="component" value="Linkage Group LG08"/>
</dbReference>
<dbReference type="EMBL" id="CM044708">
    <property type="protein sequence ID" value="KAI5650142.1"/>
    <property type="molecule type" value="Genomic_DNA"/>
</dbReference>
<organism evidence="1 2">
    <name type="scientific">Catharanthus roseus</name>
    <name type="common">Madagascar periwinkle</name>
    <name type="synonym">Vinca rosea</name>
    <dbReference type="NCBI Taxonomy" id="4058"/>
    <lineage>
        <taxon>Eukaryota</taxon>
        <taxon>Viridiplantae</taxon>
        <taxon>Streptophyta</taxon>
        <taxon>Embryophyta</taxon>
        <taxon>Tracheophyta</taxon>
        <taxon>Spermatophyta</taxon>
        <taxon>Magnoliopsida</taxon>
        <taxon>eudicotyledons</taxon>
        <taxon>Gunneridae</taxon>
        <taxon>Pentapetalae</taxon>
        <taxon>asterids</taxon>
        <taxon>lamiids</taxon>
        <taxon>Gentianales</taxon>
        <taxon>Apocynaceae</taxon>
        <taxon>Rauvolfioideae</taxon>
        <taxon>Vinceae</taxon>
        <taxon>Catharanthinae</taxon>
        <taxon>Catharanthus</taxon>
    </lineage>
</organism>
<name>A0ACB9ZT64_CATRO</name>
<evidence type="ECO:0000313" key="2">
    <source>
        <dbReference type="Proteomes" id="UP001060085"/>
    </source>
</evidence>
<proteinExistence type="predicted"/>
<evidence type="ECO:0000313" key="1">
    <source>
        <dbReference type="EMBL" id="KAI5650142.1"/>
    </source>
</evidence>
<gene>
    <name evidence="1" type="ORF">M9H77_36147</name>
</gene>
<reference evidence="2" key="1">
    <citation type="journal article" date="2023" name="Nat. Plants">
        <title>Single-cell RNA sequencing provides a high-resolution roadmap for understanding the multicellular compartmentation of specialized metabolism.</title>
        <authorList>
            <person name="Sun S."/>
            <person name="Shen X."/>
            <person name="Li Y."/>
            <person name="Li Y."/>
            <person name="Wang S."/>
            <person name="Li R."/>
            <person name="Zhang H."/>
            <person name="Shen G."/>
            <person name="Guo B."/>
            <person name="Wei J."/>
            <person name="Xu J."/>
            <person name="St-Pierre B."/>
            <person name="Chen S."/>
            <person name="Sun C."/>
        </authorList>
    </citation>
    <scope>NUCLEOTIDE SEQUENCE [LARGE SCALE GENOMIC DNA]</scope>
</reference>
<accession>A0ACB9ZT64</accession>